<proteinExistence type="predicted"/>
<keyword evidence="2" id="KW-1185">Reference proteome</keyword>
<dbReference type="Proteomes" id="UP001280121">
    <property type="component" value="Unassembled WGS sequence"/>
</dbReference>
<accession>A0AAD9X6G4</accession>
<protein>
    <submittedName>
        <fullName evidence="1">Uncharacterized protein</fullName>
    </submittedName>
</protein>
<dbReference type="AlphaFoldDB" id="A0AAD9X6G4"/>
<comment type="caution">
    <text evidence="1">The sequence shown here is derived from an EMBL/GenBank/DDBJ whole genome shotgun (WGS) entry which is preliminary data.</text>
</comment>
<sequence length="111" mass="12302">MKMVSSKKSSKLGSKVMEGSRFAILSENMDEEVNLESVQGKASKLGLKPQRLFIEVLQNLHKKMVEIGVAESQQPSDPVSRKALMLIMGNSRLMCLLLPALKMLSPNSTRQ</sequence>
<organism evidence="1 2">
    <name type="scientific">Dipteronia dyeriana</name>
    <dbReference type="NCBI Taxonomy" id="168575"/>
    <lineage>
        <taxon>Eukaryota</taxon>
        <taxon>Viridiplantae</taxon>
        <taxon>Streptophyta</taxon>
        <taxon>Embryophyta</taxon>
        <taxon>Tracheophyta</taxon>
        <taxon>Spermatophyta</taxon>
        <taxon>Magnoliopsida</taxon>
        <taxon>eudicotyledons</taxon>
        <taxon>Gunneridae</taxon>
        <taxon>Pentapetalae</taxon>
        <taxon>rosids</taxon>
        <taxon>malvids</taxon>
        <taxon>Sapindales</taxon>
        <taxon>Sapindaceae</taxon>
        <taxon>Hippocastanoideae</taxon>
        <taxon>Acereae</taxon>
        <taxon>Dipteronia</taxon>
    </lineage>
</organism>
<gene>
    <name evidence="1" type="ORF">Ddye_013443</name>
</gene>
<dbReference type="EMBL" id="JANJYI010000004">
    <property type="protein sequence ID" value="KAK2653587.1"/>
    <property type="molecule type" value="Genomic_DNA"/>
</dbReference>
<reference evidence="1" key="1">
    <citation type="journal article" date="2023" name="Plant J.">
        <title>Genome sequences and population genomics provide insights into the demographic history, inbreeding, and mutation load of two 'living fossil' tree species of Dipteronia.</title>
        <authorList>
            <person name="Feng Y."/>
            <person name="Comes H.P."/>
            <person name="Chen J."/>
            <person name="Zhu S."/>
            <person name="Lu R."/>
            <person name="Zhang X."/>
            <person name="Li P."/>
            <person name="Qiu J."/>
            <person name="Olsen K.M."/>
            <person name="Qiu Y."/>
        </authorList>
    </citation>
    <scope>NUCLEOTIDE SEQUENCE</scope>
    <source>
        <strain evidence="1">KIB01</strain>
    </source>
</reference>
<evidence type="ECO:0000313" key="2">
    <source>
        <dbReference type="Proteomes" id="UP001280121"/>
    </source>
</evidence>
<evidence type="ECO:0000313" key="1">
    <source>
        <dbReference type="EMBL" id="KAK2653587.1"/>
    </source>
</evidence>
<name>A0AAD9X6G4_9ROSI</name>